<keyword evidence="1" id="KW-1133">Transmembrane helix</keyword>
<comment type="caution">
    <text evidence="2">The sequence shown here is derived from an EMBL/GenBank/DDBJ whole genome shotgun (WGS) entry which is preliminary data.</text>
</comment>
<name>A0ABN1FX15_9PROT</name>
<protein>
    <submittedName>
        <fullName evidence="2">Uncharacterized protein</fullName>
    </submittedName>
</protein>
<gene>
    <name evidence="2" type="ORF">GCM10009416_41990</name>
</gene>
<keyword evidence="1" id="KW-0812">Transmembrane</keyword>
<evidence type="ECO:0000313" key="3">
    <source>
        <dbReference type="Proteomes" id="UP001501588"/>
    </source>
</evidence>
<proteinExistence type="predicted"/>
<evidence type="ECO:0000256" key="1">
    <source>
        <dbReference type="SAM" id="Phobius"/>
    </source>
</evidence>
<feature type="transmembrane region" description="Helical" evidence="1">
    <location>
        <begin position="113"/>
        <end position="135"/>
    </location>
</feature>
<feature type="transmembrane region" description="Helical" evidence="1">
    <location>
        <begin position="142"/>
        <end position="165"/>
    </location>
</feature>
<feature type="transmembrane region" description="Helical" evidence="1">
    <location>
        <begin position="52"/>
        <end position="70"/>
    </location>
</feature>
<feature type="transmembrane region" description="Helical" evidence="1">
    <location>
        <begin position="12"/>
        <end position="32"/>
    </location>
</feature>
<reference evidence="2 3" key="1">
    <citation type="journal article" date="2019" name="Int. J. Syst. Evol. Microbiol.">
        <title>The Global Catalogue of Microorganisms (GCM) 10K type strain sequencing project: providing services to taxonomists for standard genome sequencing and annotation.</title>
        <authorList>
            <consortium name="The Broad Institute Genomics Platform"/>
            <consortium name="The Broad Institute Genome Sequencing Center for Infectious Disease"/>
            <person name="Wu L."/>
            <person name="Ma J."/>
        </authorList>
    </citation>
    <scope>NUCLEOTIDE SEQUENCE [LARGE SCALE GENOMIC DNA]</scope>
    <source>
        <strain evidence="2 3">JCM 9933</strain>
    </source>
</reference>
<feature type="transmembrane region" description="Helical" evidence="1">
    <location>
        <begin position="177"/>
        <end position="195"/>
    </location>
</feature>
<keyword evidence="3" id="KW-1185">Reference proteome</keyword>
<evidence type="ECO:0000313" key="2">
    <source>
        <dbReference type="EMBL" id="GAA0599532.1"/>
    </source>
</evidence>
<organism evidence="2 3">
    <name type="scientific">Craurococcus roseus</name>
    <dbReference type="NCBI Taxonomy" id="77585"/>
    <lineage>
        <taxon>Bacteria</taxon>
        <taxon>Pseudomonadati</taxon>
        <taxon>Pseudomonadota</taxon>
        <taxon>Alphaproteobacteria</taxon>
        <taxon>Acetobacterales</taxon>
        <taxon>Acetobacteraceae</taxon>
        <taxon>Craurococcus</taxon>
    </lineage>
</organism>
<accession>A0ABN1FX15</accession>
<dbReference type="EMBL" id="BAAAFZ010000071">
    <property type="protein sequence ID" value="GAA0599532.1"/>
    <property type="molecule type" value="Genomic_DNA"/>
</dbReference>
<feature type="transmembrane region" description="Helical" evidence="1">
    <location>
        <begin position="82"/>
        <end position="101"/>
    </location>
</feature>
<dbReference type="Proteomes" id="UP001501588">
    <property type="component" value="Unassembled WGS sequence"/>
</dbReference>
<keyword evidence="1" id="KW-0472">Membrane</keyword>
<sequence>MKINEKDVVSGLFFILVAFAGLYLNGGFLGIGLEQHAIGTARRMGPGYMPMLVLWGLMGLGALTLAVGLFEGPDPLQRWTGVETGVLALAVAVGLAVGYVAPALNPAFSNNYVALGLGLLAGFSLLCVSIGWRLIGCICGAMCAFCLLLDGFGLMVALVATIFIAAAAEPEHRRRPVGVLGLTVFLLALCWWVFIKQLDIRVNVWPQF</sequence>
<dbReference type="RefSeq" id="WP_343897373.1">
    <property type="nucleotide sequence ID" value="NZ_BAAAFZ010000071.1"/>
</dbReference>